<organism evidence="2 3">
    <name type="scientific">Aeromicrobium senzhongii</name>
    <dbReference type="NCBI Taxonomy" id="2663859"/>
    <lineage>
        <taxon>Bacteria</taxon>
        <taxon>Bacillati</taxon>
        <taxon>Actinomycetota</taxon>
        <taxon>Actinomycetes</taxon>
        <taxon>Propionibacteriales</taxon>
        <taxon>Nocardioidaceae</taxon>
        <taxon>Aeromicrobium</taxon>
    </lineage>
</organism>
<dbReference type="RefSeq" id="WP_154595030.1">
    <property type="nucleotide sequence ID" value="NZ_CP060587.1"/>
</dbReference>
<feature type="transmembrane region" description="Helical" evidence="1">
    <location>
        <begin position="6"/>
        <end position="33"/>
    </location>
</feature>
<evidence type="ECO:0000313" key="2">
    <source>
        <dbReference type="EMBL" id="QNL95753.1"/>
    </source>
</evidence>
<dbReference type="EMBL" id="CP060587">
    <property type="protein sequence ID" value="QNL95753.1"/>
    <property type="molecule type" value="Genomic_DNA"/>
</dbReference>
<evidence type="ECO:0000256" key="1">
    <source>
        <dbReference type="SAM" id="Phobius"/>
    </source>
</evidence>
<gene>
    <name evidence="2" type="ORF">H9L21_07605</name>
</gene>
<accession>A0ABX6SWI1</accession>
<evidence type="ECO:0000313" key="3">
    <source>
        <dbReference type="Proteomes" id="UP000515871"/>
    </source>
</evidence>
<proteinExistence type="predicted"/>
<keyword evidence="3" id="KW-1185">Reference proteome</keyword>
<name>A0ABX6SWI1_9ACTN</name>
<keyword evidence="1" id="KW-1133">Transmembrane helix</keyword>
<feature type="transmembrane region" description="Helical" evidence="1">
    <location>
        <begin position="63"/>
        <end position="85"/>
    </location>
</feature>
<sequence length="90" mass="9815">MVVGTVVGTVAGVGFGVGWGAGGFGAGFGFTIGRPASMTVHARFVFLSRYAPAPYERFAERIAFLYSAFLRVVFTICDFDFTFFFDTRTM</sequence>
<reference evidence="2 3" key="1">
    <citation type="submission" date="2020-08" db="EMBL/GenBank/DDBJ databases">
        <title>Novel species in genus Aeromicrobium.</title>
        <authorList>
            <person name="Zhang G."/>
        </authorList>
    </citation>
    <scope>NUCLEOTIDE SEQUENCE [LARGE SCALE GENOMIC DNA]</scope>
    <source>
        <strain evidence="3">zg-629</strain>
    </source>
</reference>
<keyword evidence="1" id="KW-0472">Membrane</keyword>
<keyword evidence="1" id="KW-0812">Transmembrane</keyword>
<dbReference type="Proteomes" id="UP000515871">
    <property type="component" value="Chromosome"/>
</dbReference>
<protein>
    <submittedName>
        <fullName evidence="2">Uncharacterized protein</fullName>
    </submittedName>
</protein>